<organism evidence="7 8">
    <name type="scientific">Leucobacter edaphi</name>
    <dbReference type="NCBI Taxonomy" id="2796472"/>
    <lineage>
        <taxon>Bacteria</taxon>
        <taxon>Bacillati</taxon>
        <taxon>Actinomycetota</taxon>
        <taxon>Actinomycetes</taxon>
        <taxon>Micrococcales</taxon>
        <taxon>Microbacteriaceae</taxon>
        <taxon>Leucobacter</taxon>
    </lineage>
</organism>
<dbReference type="Gene3D" id="3.50.50.60">
    <property type="entry name" value="FAD/NAD(P)-binding domain"/>
    <property type="match status" value="2"/>
</dbReference>
<evidence type="ECO:0000259" key="6">
    <source>
        <dbReference type="Pfam" id="PF13649"/>
    </source>
</evidence>
<proteinExistence type="predicted"/>
<keyword evidence="1" id="KW-0285">Flavoprotein</keyword>
<gene>
    <name evidence="7" type="ORF">JD292_06645</name>
</gene>
<dbReference type="SUPFAM" id="SSF51905">
    <property type="entry name" value="FAD/NAD(P)-binding domain"/>
    <property type="match status" value="1"/>
</dbReference>
<protein>
    <submittedName>
        <fullName evidence="7">NAD(P)/FAD-dependent oxidoreductase</fullName>
    </submittedName>
</protein>
<dbReference type="InterPro" id="IPR036188">
    <property type="entry name" value="FAD/NAD-bd_sf"/>
</dbReference>
<evidence type="ECO:0000256" key="2">
    <source>
        <dbReference type="ARBA" id="ARBA00023002"/>
    </source>
</evidence>
<accession>A0A934QDE4</accession>
<dbReference type="InterPro" id="IPR050097">
    <property type="entry name" value="Ferredoxin-NADP_redctase_2"/>
</dbReference>
<dbReference type="Proteomes" id="UP000618733">
    <property type="component" value="Unassembled WGS sequence"/>
</dbReference>
<dbReference type="RefSeq" id="WP_200131944.1">
    <property type="nucleotide sequence ID" value="NZ_JAEHOI010000005.1"/>
</dbReference>
<keyword evidence="2" id="KW-0560">Oxidoreductase</keyword>
<name>A0A934QDE4_9MICO</name>
<dbReference type="EMBL" id="JAEHOI010000005">
    <property type="protein sequence ID" value="MBK0421750.1"/>
    <property type="molecule type" value="Genomic_DNA"/>
</dbReference>
<reference evidence="7" key="1">
    <citation type="submission" date="2020-12" db="EMBL/GenBank/DDBJ databases">
        <title>Leucobacter sp. CAS2, isolated from Chromium sludge.</title>
        <authorList>
            <person name="Xu Z."/>
        </authorList>
    </citation>
    <scope>NUCLEOTIDE SEQUENCE</scope>
    <source>
        <strain evidence="7">CSA2</strain>
    </source>
</reference>
<evidence type="ECO:0000256" key="4">
    <source>
        <dbReference type="SAM" id="MobiDB-lite"/>
    </source>
</evidence>
<dbReference type="InterPro" id="IPR023753">
    <property type="entry name" value="FAD/NAD-binding_dom"/>
</dbReference>
<dbReference type="AlphaFoldDB" id="A0A934QDE4"/>
<dbReference type="SUPFAM" id="SSF53335">
    <property type="entry name" value="S-adenosyl-L-methionine-dependent methyltransferases"/>
    <property type="match status" value="1"/>
</dbReference>
<dbReference type="PANTHER" id="PTHR48105">
    <property type="entry name" value="THIOREDOXIN REDUCTASE 1-RELATED-RELATED"/>
    <property type="match status" value="1"/>
</dbReference>
<keyword evidence="8" id="KW-1185">Reference proteome</keyword>
<dbReference type="InterPro" id="IPR029063">
    <property type="entry name" value="SAM-dependent_MTases_sf"/>
</dbReference>
<dbReference type="Pfam" id="PF07992">
    <property type="entry name" value="Pyr_redox_2"/>
    <property type="match status" value="1"/>
</dbReference>
<evidence type="ECO:0000313" key="8">
    <source>
        <dbReference type="Proteomes" id="UP000618733"/>
    </source>
</evidence>
<feature type="domain" description="Methyltransferase" evidence="6">
    <location>
        <begin position="373"/>
        <end position="475"/>
    </location>
</feature>
<dbReference type="CDD" id="cd02440">
    <property type="entry name" value="AdoMet_MTases"/>
    <property type="match status" value="1"/>
</dbReference>
<dbReference type="Gene3D" id="3.40.50.150">
    <property type="entry name" value="Vaccinia Virus protein VP39"/>
    <property type="match status" value="1"/>
</dbReference>
<dbReference type="InterPro" id="IPR041698">
    <property type="entry name" value="Methyltransf_25"/>
</dbReference>
<evidence type="ECO:0000259" key="5">
    <source>
        <dbReference type="Pfam" id="PF07992"/>
    </source>
</evidence>
<evidence type="ECO:0000256" key="3">
    <source>
        <dbReference type="ARBA" id="ARBA00048132"/>
    </source>
</evidence>
<sequence>MTHTTWDTIIIGGGAAGLSAAQTLGRSLRRTLVLDAAEPRNRFADHMHNVLGLDGVPPGELLTLGRAQAAAYGVEFRSARVTRVSEHEGEPGVELRLELDDGTIAATRSVIVASGVRDELAPIPGLVEHWGSGVLHCSYCHGWEVRGSRIGVIPTALSGMHLAKILRQWTGDLTVFAHGLGALTAEERAQIGGRGTRVVDAPVAEVLGAAGAVVAVRTADGKEYPIDAVFTTPRQTPRDAFLAGLELARADTPHGAFLAVDPMQRTSHPRIWAVGNVVAPAATVPMAMAAGTQAGISVNAALVDEDSARAAADAAGDPEADSAQGHAGGHEAAPAADPVAFWEDLYAGGARWSGRVNASLAAAVADLPPGRSLDLGCGEGGDVLWLAERGWRATGIDLSATAVARGEATARDRGIDPERVSFIAGDLGAWASDPAALDRSPVPFDLITASFLQSPVELPRASSLRAAARRLAPGGTLVLVSHAAPPPWAPDHPGEFPTPAGELAALELDASEWDVLDASVRTREATAPDGGPALLEDTVVIARRR</sequence>
<comment type="catalytic activity">
    <reaction evidence="3">
        <text>[thioredoxin]-dithiol + NADP(+) = [thioredoxin]-disulfide + NADPH + H(+)</text>
        <dbReference type="Rhea" id="RHEA:20345"/>
        <dbReference type="Rhea" id="RHEA-COMP:10698"/>
        <dbReference type="Rhea" id="RHEA-COMP:10700"/>
        <dbReference type="ChEBI" id="CHEBI:15378"/>
        <dbReference type="ChEBI" id="CHEBI:29950"/>
        <dbReference type="ChEBI" id="CHEBI:50058"/>
        <dbReference type="ChEBI" id="CHEBI:57783"/>
        <dbReference type="ChEBI" id="CHEBI:58349"/>
        <dbReference type="EC" id="1.8.1.9"/>
    </reaction>
</comment>
<dbReference type="Pfam" id="PF13649">
    <property type="entry name" value="Methyltransf_25"/>
    <property type="match status" value="1"/>
</dbReference>
<dbReference type="PRINTS" id="PR00368">
    <property type="entry name" value="FADPNR"/>
</dbReference>
<dbReference type="PRINTS" id="PR00469">
    <property type="entry name" value="PNDRDTASEII"/>
</dbReference>
<feature type="region of interest" description="Disordered" evidence="4">
    <location>
        <begin position="309"/>
        <end position="332"/>
    </location>
</feature>
<evidence type="ECO:0000313" key="7">
    <source>
        <dbReference type="EMBL" id="MBK0421750.1"/>
    </source>
</evidence>
<feature type="domain" description="FAD/NAD(P)-binding" evidence="5">
    <location>
        <begin position="7"/>
        <end position="291"/>
    </location>
</feature>
<comment type="caution">
    <text evidence="7">The sequence shown here is derived from an EMBL/GenBank/DDBJ whole genome shotgun (WGS) entry which is preliminary data.</text>
</comment>
<evidence type="ECO:0000256" key="1">
    <source>
        <dbReference type="ARBA" id="ARBA00022630"/>
    </source>
</evidence>
<dbReference type="GO" id="GO:0004791">
    <property type="term" value="F:thioredoxin-disulfide reductase (NADPH) activity"/>
    <property type="evidence" value="ECO:0007669"/>
    <property type="project" value="UniProtKB-EC"/>
</dbReference>